<name>A0A382XHT7_9ZZZZ</name>
<gene>
    <name evidence="1" type="ORF">METZ01_LOCUS422752</name>
</gene>
<proteinExistence type="predicted"/>
<evidence type="ECO:0008006" key="2">
    <source>
        <dbReference type="Google" id="ProtNLM"/>
    </source>
</evidence>
<protein>
    <recommendedName>
        <fullName evidence="2">Lipoyl-binding domain-containing protein</fullName>
    </recommendedName>
</protein>
<organism evidence="1">
    <name type="scientific">marine metagenome</name>
    <dbReference type="NCBI Taxonomy" id="408172"/>
    <lineage>
        <taxon>unclassified sequences</taxon>
        <taxon>metagenomes</taxon>
        <taxon>ecological metagenomes</taxon>
    </lineage>
</organism>
<sequence length="35" mass="3891">MNKSIILQDIGEGIDKIEVTDIIVSKGNNVKIDDY</sequence>
<reference evidence="1" key="1">
    <citation type="submission" date="2018-05" db="EMBL/GenBank/DDBJ databases">
        <authorList>
            <person name="Lanie J.A."/>
            <person name="Ng W.-L."/>
            <person name="Kazmierczak K.M."/>
            <person name="Andrzejewski T.M."/>
            <person name="Davidsen T.M."/>
            <person name="Wayne K.J."/>
            <person name="Tettelin H."/>
            <person name="Glass J.I."/>
            <person name="Rusch D."/>
            <person name="Podicherti R."/>
            <person name="Tsui H.-C.T."/>
            <person name="Winkler M.E."/>
        </authorList>
    </citation>
    <scope>NUCLEOTIDE SEQUENCE</scope>
</reference>
<evidence type="ECO:0000313" key="1">
    <source>
        <dbReference type="EMBL" id="SVD69898.1"/>
    </source>
</evidence>
<dbReference type="EMBL" id="UINC01167403">
    <property type="protein sequence ID" value="SVD69898.1"/>
    <property type="molecule type" value="Genomic_DNA"/>
</dbReference>
<dbReference type="AlphaFoldDB" id="A0A382XHT7"/>
<accession>A0A382XHT7</accession>